<keyword evidence="2" id="KW-0812">Transmembrane</keyword>
<dbReference type="EMBL" id="JAVAMP010000004">
    <property type="protein sequence ID" value="MDP5274644.1"/>
    <property type="molecule type" value="Genomic_DNA"/>
</dbReference>
<evidence type="ECO:0000256" key="2">
    <source>
        <dbReference type="SAM" id="Phobius"/>
    </source>
</evidence>
<dbReference type="Pfam" id="PF01551">
    <property type="entry name" value="Peptidase_M23"/>
    <property type="match status" value="1"/>
</dbReference>
<dbReference type="Proteomes" id="UP001231941">
    <property type="component" value="Unassembled WGS sequence"/>
</dbReference>
<dbReference type="GO" id="GO:0016787">
    <property type="term" value="F:hydrolase activity"/>
    <property type="evidence" value="ECO:0007669"/>
    <property type="project" value="UniProtKB-KW"/>
</dbReference>
<sequence>MKENNKEKQLEQTPENKEGASHTQAGSWKRFFSKKWVFPAMYMAAVVLIVSFMVYFQSNDQTSLTEPEIGLELTEDMNQPTDSETGLDVPVVVTAETIVWPVENKEDLEIIRHFYDENGDNESKLDAVVEFQGSVTPSVGVSIAHPDGESFDVLAANNGKVTRVEKHPVTGNLVEIVHEDGMKTVYQSLTDVQVEVDQEVEQGDVIAKAGTNELDKDFGVHLDFEIYENDVAVNPEEFIQS</sequence>
<keyword evidence="4" id="KW-0378">Hydrolase</keyword>
<dbReference type="InterPro" id="IPR011055">
    <property type="entry name" value="Dup_hybrid_motif"/>
</dbReference>
<dbReference type="EC" id="3.4.-.-" evidence="4"/>
<feature type="compositionally biased region" description="Basic and acidic residues" evidence="1">
    <location>
        <begin position="1"/>
        <end position="20"/>
    </location>
</feature>
<dbReference type="PANTHER" id="PTHR21666">
    <property type="entry name" value="PEPTIDASE-RELATED"/>
    <property type="match status" value="1"/>
</dbReference>
<evidence type="ECO:0000259" key="3">
    <source>
        <dbReference type="Pfam" id="PF01551"/>
    </source>
</evidence>
<feature type="transmembrane region" description="Helical" evidence="2">
    <location>
        <begin position="36"/>
        <end position="56"/>
    </location>
</feature>
<dbReference type="InterPro" id="IPR050570">
    <property type="entry name" value="Cell_wall_metabolism_enzyme"/>
</dbReference>
<name>A0ABT9IZ53_9BACL</name>
<dbReference type="CDD" id="cd12797">
    <property type="entry name" value="M23_peptidase"/>
    <property type="match status" value="1"/>
</dbReference>
<dbReference type="Gene3D" id="2.70.70.10">
    <property type="entry name" value="Glucose Permease (Domain IIA)"/>
    <property type="match status" value="1"/>
</dbReference>
<dbReference type="RefSeq" id="WP_305991957.1">
    <property type="nucleotide sequence ID" value="NZ_JAVAMP010000004.1"/>
</dbReference>
<comment type="caution">
    <text evidence="4">The sequence shown here is derived from an EMBL/GenBank/DDBJ whole genome shotgun (WGS) entry which is preliminary data.</text>
</comment>
<accession>A0ABT9IZ53</accession>
<feature type="domain" description="M23ase beta-sheet core" evidence="3">
    <location>
        <begin position="138"/>
        <end position="235"/>
    </location>
</feature>
<evidence type="ECO:0000313" key="4">
    <source>
        <dbReference type="EMBL" id="MDP5274644.1"/>
    </source>
</evidence>
<evidence type="ECO:0000256" key="1">
    <source>
        <dbReference type="SAM" id="MobiDB-lite"/>
    </source>
</evidence>
<gene>
    <name evidence="4" type="ORF">Q5Y73_11025</name>
</gene>
<keyword evidence="2" id="KW-0472">Membrane</keyword>
<dbReference type="PANTHER" id="PTHR21666:SF291">
    <property type="entry name" value="STAGE II SPORULATION PROTEIN Q"/>
    <property type="match status" value="1"/>
</dbReference>
<evidence type="ECO:0000313" key="5">
    <source>
        <dbReference type="Proteomes" id="UP001231941"/>
    </source>
</evidence>
<dbReference type="SUPFAM" id="SSF51261">
    <property type="entry name" value="Duplicated hybrid motif"/>
    <property type="match status" value="1"/>
</dbReference>
<keyword evidence="2" id="KW-1133">Transmembrane helix</keyword>
<feature type="region of interest" description="Disordered" evidence="1">
    <location>
        <begin position="1"/>
        <end position="24"/>
    </location>
</feature>
<reference evidence="4 5" key="1">
    <citation type="submission" date="2023-08" db="EMBL/GenBank/DDBJ databases">
        <authorList>
            <person name="Park J.-S."/>
        </authorList>
    </citation>
    <scope>NUCLEOTIDE SEQUENCE [LARGE SCALE GENOMIC DNA]</scope>
    <source>
        <strain evidence="4 5">2205SS18-9</strain>
    </source>
</reference>
<organism evidence="4 5">
    <name type="scientific">Chengkuizengella axinellae</name>
    <dbReference type="NCBI Taxonomy" id="3064388"/>
    <lineage>
        <taxon>Bacteria</taxon>
        <taxon>Bacillati</taxon>
        <taxon>Bacillota</taxon>
        <taxon>Bacilli</taxon>
        <taxon>Bacillales</taxon>
        <taxon>Paenibacillaceae</taxon>
        <taxon>Chengkuizengella</taxon>
    </lineage>
</organism>
<protein>
    <submittedName>
        <fullName evidence="4">M23 family metallopeptidase</fullName>
        <ecNumber evidence="4">3.4.-.-</ecNumber>
    </submittedName>
</protein>
<dbReference type="InterPro" id="IPR016047">
    <property type="entry name" value="M23ase_b-sheet_dom"/>
</dbReference>
<proteinExistence type="predicted"/>
<keyword evidence="5" id="KW-1185">Reference proteome</keyword>